<comment type="caution">
    <text evidence="1">The sequence shown here is derived from an EMBL/GenBank/DDBJ whole genome shotgun (WGS) entry which is preliminary data.</text>
</comment>
<dbReference type="AlphaFoldDB" id="A0A6A2X014"/>
<proteinExistence type="predicted"/>
<dbReference type="PANTHER" id="PTHR47560">
    <property type="entry name" value="EXPRESSED PROTEIN"/>
    <property type="match status" value="1"/>
</dbReference>
<gene>
    <name evidence="1" type="ORF">F3Y22_tig00112408pilonHSYRG00031</name>
</gene>
<evidence type="ECO:0000313" key="1">
    <source>
        <dbReference type="EMBL" id="KAE8667461.1"/>
    </source>
</evidence>
<dbReference type="PANTHER" id="PTHR47560:SF1">
    <property type="entry name" value="EXPRESSED PROTEIN"/>
    <property type="match status" value="1"/>
</dbReference>
<accession>A0A6A2X014</accession>
<name>A0A6A2X014_HIBSY</name>
<keyword evidence="2" id="KW-1185">Reference proteome</keyword>
<reference evidence="1" key="1">
    <citation type="submission" date="2019-09" db="EMBL/GenBank/DDBJ databases">
        <title>Draft genome information of white flower Hibiscus syriacus.</title>
        <authorList>
            <person name="Kim Y.-M."/>
        </authorList>
    </citation>
    <scope>NUCLEOTIDE SEQUENCE [LARGE SCALE GENOMIC DNA]</scope>
    <source>
        <strain evidence="1">YM2019G1</strain>
    </source>
</reference>
<sequence length="169" mass="19242">MVKSNLNKGRKGNVKASPPLEYVTNTVKLLLVTLRMPEEVRKRKLKWDKKKDLKENAPMSKNAQFRGIQPSPSILSFEDDNLLGRRGTIEIQRAGYNTELSAPLDNIPFSTNPERERIKENIFRNKLQFFAVAKVSSSFPPPDIPEIAFAVYTFNVDGFKSVRIVSITF</sequence>
<organism evidence="1 2">
    <name type="scientific">Hibiscus syriacus</name>
    <name type="common">Rose of Sharon</name>
    <dbReference type="NCBI Taxonomy" id="106335"/>
    <lineage>
        <taxon>Eukaryota</taxon>
        <taxon>Viridiplantae</taxon>
        <taxon>Streptophyta</taxon>
        <taxon>Embryophyta</taxon>
        <taxon>Tracheophyta</taxon>
        <taxon>Spermatophyta</taxon>
        <taxon>Magnoliopsida</taxon>
        <taxon>eudicotyledons</taxon>
        <taxon>Gunneridae</taxon>
        <taxon>Pentapetalae</taxon>
        <taxon>rosids</taxon>
        <taxon>malvids</taxon>
        <taxon>Malvales</taxon>
        <taxon>Malvaceae</taxon>
        <taxon>Malvoideae</taxon>
        <taxon>Hibiscus</taxon>
    </lineage>
</organism>
<protein>
    <submittedName>
        <fullName evidence="1">Uncharacterized protein</fullName>
    </submittedName>
</protein>
<dbReference type="EMBL" id="VEPZ02001574">
    <property type="protein sequence ID" value="KAE8667461.1"/>
    <property type="molecule type" value="Genomic_DNA"/>
</dbReference>
<evidence type="ECO:0000313" key="2">
    <source>
        <dbReference type="Proteomes" id="UP000436088"/>
    </source>
</evidence>
<dbReference type="Proteomes" id="UP000436088">
    <property type="component" value="Unassembled WGS sequence"/>
</dbReference>